<protein>
    <recommendedName>
        <fullName evidence="3">CENPB DNA-binding domain-containing protein 1</fullName>
    </recommendedName>
</protein>
<proteinExistence type="predicted"/>
<name>A0A5B7GJ95_PORTR</name>
<dbReference type="EMBL" id="VSRR010014518">
    <property type="protein sequence ID" value="MPC57118.1"/>
    <property type="molecule type" value="Genomic_DNA"/>
</dbReference>
<dbReference type="Proteomes" id="UP000324222">
    <property type="component" value="Unassembled WGS sequence"/>
</dbReference>
<reference evidence="1 2" key="1">
    <citation type="submission" date="2019-05" db="EMBL/GenBank/DDBJ databases">
        <title>Another draft genome of Portunus trituberculatus and its Hox gene families provides insights of decapod evolution.</title>
        <authorList>
            <person name="Jeong J.-H."/>
            <person name="Song I."/>
            <person name="Kim S."/>
            <person name="Choi T."/>
            <person name="Kim D."/>
            <person name="Ryu S."/>
            <person name="Kim W."/>
        </authorList>
    </citation>
    <scope>NUCLEOTIDE SEQUENCE [LARGE SCALE GENOMIC DNA]</scope>
    <source>
        <tissue evidence="1">Muscle</tissue>
    </source>
</reference>
<evidence type="ECO:0008006" key="3">
    <source>
        <dbReference type="Google" id="ProtNLM"/>
    </source>
</evidence>
<evidence type="ECO:0000313" key="1">
    <source>
        <dbReference type="EMBL" id="MPC57118.1"/>
    </source>
</evidence>
<accession>A0A5B7GJ95</accession>
<gene>
    <name evidence="1" type="ORF">E2C01_051092</name>
</gene>
<organism evidence="1 2">
    <name type="scientific">Portunus trituberculatus</name>
    <name type="common">Swimming crab</name>
    <name type="synonym">Neptunus trituberculatus</name>
    <dbReference type="NCBI Taxonomy" id="210409"/>
    <lineage>
        <taxon>Eukaryota</taxon>
        <taxon>Metazoa</taxon>
        <taxon>Ecdysozoa</taxon>
        <taxon>Arthropoda</taxon>
        <taxon>Crustacea</taxon>
        <taxon>Multicrustacea</taxon>
        <taxon>Malacostraca</taxon>
        <taxon>Eumalacostraca</taxon>
        <taxon>Eucarida</taxon>
        <taxon>Decapoda</taxon>
        <taxon>Pleocyemata</taxon>
        <taxon>Brachyura</taxon>
        <taxon>Eubrachyura</taxon>
        <taxon>Portunoidea</taxon>
        <taxon>Portunidae</taxon>
        <taxon>Portuninae</taxon>
        <taxon>Portunus</taxon>
    </lineage>
</organism>
<evidence type="ECO:0000313" key="2">
    <source>
        <dbReference type="Proteomes" id="UP000324222"/>
    </source>
</evidence>
<dbReference type="AlphaFoldDB" id="A0A5B7GJ95"/>
<comment type="caution">
    <text evidence="1">The sequence shown here is derived from an EMBL/GenBank/DDBJ whole genome shotgun (WGS) entry which is preliminary data.</text>
</comment>
<keyword evidence="2" id="KW-1185">Reference proteome</keyword>
<sequence>MMSSKWSTTPTAGELKAKRQRKTLSLEKMLETVQFYEGPECANFIARTLQLSQSLVSIIMKQAASVKKTGETASTLVAKKLMRKREPMHTNGRKA</sequence>